<keyword evidence="1" id="KW-0712">Selenocysteine</keyword>
<dbReference type="Pfam" id="PF07355">
    <property type="entry name" value="GRDB"/>
    <property type="match status" value="1"/>
</dbReference>
<evidence type="ECO:0000256" key="1">
    <source>
        <dbReference type="ARBA" id="ARBA00022933"/>
    </source>
</evidence>
<proteinExistence type="predicted"/>
<name>A0AAW9K6M9_CARML</name>
<dbReference type="NCBIfam" id="NF041545">
    <property type="entry name" value="GrdB_like_no_Se"/>
    <property type="match status" value="1"/>
</dbReference>
<dbReference type="Proteomes" id="UP001290462">
    <property type="component" value="Unassembled WGS sequence"/>
</dbReference>
<dbReference type="GO" id="GO:0050485">
    <property type="term" value="F:oxidoreductase activity, acting on X-H and Y-H to form an X-Y bond, with a disulfide as acceptor"/>
    <property type="evidence" value="ECO:0007669"/>
    <property type="project" value="InterPro"/>
</dbReference>
<evidence type="ECO:0000313" key="3">
    <source>
        <dbReference type="EMBL" id="MDZ5758901.1"/>
    </source>
</evidence>
<dbReference type="NCBIfam" id="TIGR01918">
    <property type="entry name" value="various_sel_PB"/>
    <property type="match status" value="1"/>
</dbReference>
<dbReference type="InterPro" id="IPR010187">
    <property type="entry name" value="Various_sel_PB"/>
</dbReference>
<dbReference type="AlphaFoldDB" id="A0AAW9K6M9"/>
<keyword evidence="2" id="KW-0560">Oxidoreductase</keyword>
<comment type="caution">
    <text evidence="3">The sequence shown here is derived from an EMBL/GenBank/DDBJ whole genome shotgun (WGS) entry which is preliminary data.</text>
</comment>
<dbReference type="RefSeq" id="WP_317912557.1">
    <property type="nucleotide sequence ID" value="NZ_JAVBVO010000003.1"/>
</dbReference>
<gene>
    <name evidence="3" type="ORF">RAK27_09565</name>
</gene>
<evidence type="ECO:0000313" key="4">
    <source>
        <dbReference type="Proteomes" id="UP001290462"/>
    </source>
</evidence>
<reference evidence="3" key="1">
    <citation type="submission" date="2023-08" db="EMBL/GenBank/DDBJ databases">
        <title>Genomic characterization of piscicolin 126 produced by Carnobacterium maltaromaticum CM22 strain isolated from salmon (Salmo salar).</title>
        <authorList>
            <person name="Gonzalez-Gragera E."/>
            <person name="Garcia-Lopez J.D."/>
            <person name="Teso-Perez C."/>
            <person name="Gimenez-Hernandez I."/>
            <person name="Peralta-Sanchez J.M."/>
            <person name="Valdivia E."/>
            <person name="Montalban-Lopez M."/>
            <person name="Martin-Platero A.M."/>
            <person name="Banos A."/>
            <person name="Martinez-Bueno M."/>
        </authorList>
    </citation>
    <scope>NUCLEOTIDE SEQUENCE</scope>
    <source>
        <strain evidence="3">CM22</strain>
    </source>
</reference>
<sequence length="172" mass="18438">MIKVVLILNHVQAGMGSDENALLAPGGKKSPIGPGMTLEPLIESFGGTIVATLYCGDRYFLENEAEVKKKFIGFSKKFEADAVLCGPAMHYPNFGEMCGSLAKAMNENGIPTIAAMSAENPATANYQHDIPIVKMPKKGGIGLNDSFKHMAQLVVAKGKLEDTARLEAEFCF</sequence>
<dbReference type="InterPro" id="IPR048083">
    <property type="entry name" value="GrdB-like"/>
</dbReference>
<evidence type="ECO:0000256" key="2">
    <source>
        <dbReference type="ARBA" id="ARBA00023002"/>
    </source>
</evidence>
<dbReference type="EMBL" id="JAVBVO010000003">
    <property type="protein sequence ID" value="MDZ5758901.1"/>
    <property type="molecule type" value="Genomic_DNA"/>
</dbReference>
<accession>A0AAW9K6M9</accession>
<organism evidence="3 4">
    <name type="scientific">Carnobacterium maltaromaticum</name>
    <name type="common">Carnobacterium piscicola</name>
    <dbReference type="NCBI Taxonomy" id="2751"/>
    <lineage>
        <taxon>Bacteria</taxon>
        <taxon>Bacillati</taxon>
        <taxon>Bacillota</taxon>
        <taxon>Bacilli</taxon>
        <taxon>Lactobacillales</taxon>
        <taxon>Carnobacteriaceae</taxon>
        <taxon>Carnobacterium</taxon>
    </lineage>
</organism>
<protein>
    <submittedName>
        <fullName evidence="3">GrdB-related putative oxidoreductase</fullName>
    </submittedName>
</protein>